<dbReference type="NCBIfam" id="TIGR01098">
    <property type="entry name" value="3A0109s03R"/>
    <property type="match status" value="1"/>
</dbReference>
<gene>
    <name evidence="4" type="ORF">AB986_04640</name>
</gene>
<feature type="signal peptide" evidence="3">
    <location>
        <begin position="1"/>
        <end position="23"/>
    </location>
</feature>
<sequence>MKKLGIVLMVLFVSILAACGSNQQNDDQASEDKKESKPFTIGVIPVQTEGEIDEAMTKLQGELSNKLDRDVEITTFPDYNGVVEAMNYNQIDMAFFGPLTYVIAHEKSGAKAIVTQLIDGEPFYHSYIITNTDNDWDTLDAFLEQSDSKTFAFGDPNSTSGSLIPSIELQDRGVFEDQDKNSFESVKYTGSHDATALSVQNNQVDAGAIDSAIYDQLLESGKIDGDKLKVIWESEKLFQYPWAVTKETDDETIDKLQNAFLSIEDESILNAFGASSFTKASNEDYESIRQAADKQGLLSE</sequence>
<dbReference type="PROSITE" id="PS51257">
    <property type="entry name" value="PROKAR_LIPOPROTEIN"/>
    <property type="match status" value="1"/>
</dbReference>
<comment type="similarity">
    <text evidence="1">Belongs to the phosphate/phosphite/phosphonate binding protein family.</text>
</comment>
<evidence type="ECO:0000256" key="1">
    <source>
        <dbReference type="ARBA" id="ARBA00007162"/>
    </source>
</evidence>
<dbReference type="PATRIC" id="fig|157733.3.peg.3158"/>
<comment type="caution">
    <text evidence="4">The sequence shown here is derived from an EMBL/GenBank/DDBJ whole genome shotgun (WGS) entry which is preliminary data.</text>
</comment>
<dbReference type="SUPFAM" id="SSF53850">
    <property type="entry name" value="Periplasmic binding protein-like II"/>
    <property type="match status" value="1"/>
</dbReference>
<dbReference type="STRING" id="157733.AB986_04640"/>
<dbReference type="PANTHER" id="PTHR35841:SF1">
    <property type="entry name" value="PHOSPHONATES-BINDING PERIPLASMIC PROTEIN"/>
    <property type="match status" value="1"/>
</dbReference>
<dbReference type="OrthoDB" id="9781943at2"/>
<reference evidence="4" key="1">
    <citation type="submission" date="2015-06" db="EMBL/GenBank/DDBJ databases">
        <authorList>
            <person name="Liu B."/>
            <person name="Wang J."/>
            <person name="Zhu Y."/>
            <person name="Liu G."/>
            <person name="Chen Q."/>
            <person name="Zheng C."/>
            <person name="Che J."/>
            <person name="Ge C."/>
            <person name="Shi H."/>
            <person name="Pan Z."/>
            <person name="Liu X."/>
        </authorList>
    </citation>
    <scope>NUCLEOTIDE SEQUENCE [LARGE SCALE GENOMIC DNA]</scope>
    <source>
        <strain evidence="4">DSM 16346</strain>
    </source>
</reference>
<dbReference type="GO" id="GO:0043190">
    <property type="term" value="C:ATP-binding cassette (ABC) transporter complex"/>
    <property type="evidence" value="ECO:0007669"/>
    <property type="project" value="InterPro"/>
</dbReference>
<protein>
    <submittedName>
        <fullName evidence="4">Phosphonate ABC transporter substrate-binding protein</fullName>
    </submittedName>
</protein>
<evidence type="ECO:0000256" key="2">
    <source>
        <dbReference type="ARBA" id="ARBA00022729"/>
    </source>
</evidence>
<dbReference type="GO" id="GO:0055085">
    <property type="term" value="P:transmembrane transport"/>
    <property type="evidence" value="ECO:0007669"/>
    <property type="project" value="InterPro"/>
</dbReference>
<dbReference type="Gene3D" id="3.40.190.10">
    <property type="entry name" value="Periplasmic binding protein-like II"/>
    <property type="match status" value="2"/>
</dbReference>
<evidence type="ECO:0000313" key="4">
    <source>
        <dbReference type="EMBL" id="KMM38576.1"/>
    </source>
</evidence>
<dbReference type="Pfam" id="PF12974">
    <property type="entry name" value="Phosphonate-bd"/>
    <property type="match status" value="1"/>
</dbReference>
<evidence type="ECO:0000313" key="5">
    <source>
        <dbReference type="Proteomes" id="UP000035996"/>
    </source>
</evidence>
<dbReference type="RefSeq" id="WP_048309692.1">
    <property type="nucleotide sequence ID" value="NZ_CP119526.1"/>
</dbReference>
<keyword evidence="5" id="KW-1185">Reference proteome</keyword>
<dbReference type="Proteomes" id="UP000035996">
    <property type="component" value="Unassembled WGS sequence"/>
</dbReference>
<dbReference type="InterPro" id="IPR005770">
    <property type="entry name" value="PhnD"/>
</dbReference>
<accession>A0A0J6CQN2</accession>
<feature type="chain" id="PRO_5039410110" evidence="3">
    <location>
        <begin position="24"/>
        <end position="300"/>
    </location>
</feature>
<dbReference type="PANTHER" id="PTHR35841">
    <property type="entry name" value="PHOSPHONATES-BINDING PERIPLASMIC PROTEIN"/>
    <property type="match status" value="1"/>
</dbReference>
<proteinExistence type="inferred from homology"/>
<dbReference type="CDD" id="cd13572">
    <property type="entry name" value="PBP2_PnhD_2"/>
    <property type="match status" value="1"/>
</dbReference>
<name>A0A0J6CQN2_9BACL</name>
<dbReference type="EMBL" id="LELK01000001">
    <property type="protein sequence ID" value="KMM38576.1"/>
    <property type="molecule type" value="Genomic_DNA"/>
</dbReference>
<organism evidence="4 5">
    <name type="scientific">Guptibacillus hwajinpoensis</name>
    <dbReference type="NCBI Taxonomy" id="208199"/>
    <lineage>
        <taxon>Bacteria</taxon>
        <taxon>Bacillati</taxon>
        <taxon>Bacillota</taxon>
        <taxon>Bacilli</taxon>
        <taxon>Bacillales</taxon>
        <taxon>Guptibacillaceae</taxon>
        <taxon>Guptibacillus</taxon>
    </lineage>
</organism>
<keyword evidence="2 3" id="KW-0732">Signal</keyword>
<evidence type="ECO:0000256" key="3">
    <source>
        <dbReference type="SAM" id="SignalP"/>
    </source>
</evidence>
<dbReference type="AlphaFoldDB" id="A0A0J6CQN2"/>